<evidence type="ECO:0000256" key="12">
    <source>
        <dbReference type="ARBA" id="ARBA00023163"/>
    </source>
</evidence>
<evidence type="ECO:0000256" key="3">
    <source>
        <dbReference type="ARBA" id="ARBA00008836"/>
    </source>
</evidence>
<keyword evidence="4" id="KW-0217">Developmental protein</keyword>
<dbReference type="GO" id="GO:0030154">
    <property type="term" value="P:cell differentiation"/>
    <property type="evidence" value="ECO:0007669"/>
    <property type="project" value="UniProtKB-KW"/>
</dbReference>
<evidence type="ECO:0000256" key="1">
    <source>
        <dbReference type="ARBA" id="ARBA00004204"/>
    </source>
</evidence>
<evidence type="ECO:0000256" key="13">
    <source>
        <dbReference type="ARBA" id="ARBA00030534"/>
    </source>
</evidence>
<keyword evidence="12" id="KW-0804">Transcription</keyword>
<dbReference type="GO" id="GO:0007517">
    <property type="term" value="P:muscle organ development"/>
    <property type="evidence" value="ECO:0007669"/>
    <property type="project" value="UniProtKB-KW"/>
</dbReference>
<organism evidence="15 16">
    <name type="scientific">Oryzias javanicus</name>
    <name type="common">Javanese ricefish</name>
    <name type="synonym">Aplocheilus javanicus</name>
    <dbReference type="NCBI Taxonomy" id="123683"/>
    <lineage>
        <taxon>Eukaryota</taxon>
        <taxon>Metazoa</taxon>
        <taxon>Chordata</taxon>
        <taxon>Craniata</taxon>
        <taxon>Vertebrata</taxon>
        <taxon>Euteleostomi</taxon>
        <taxon>Actinopterygii</taxon>
        <taxon>Neopterygii</taxon>
        <taxon>Teleostei</taxon>
        <taxon>Neoteleostei</taxon>
        <taxon>Acanthomorphata</taxon>
        <taxon>Ovalentaria</taxon>
        <taxon>Atherinomorphae</taxon>
        <taxon>Beloniformes</taxon>
        <taxon>Adrianichthyidae</taxon>
        <taxon>Oryziinae</taxon>
        <taxon>Oryzias</taxon>
    </lineage>
</organism>
<evidence type="ECO:0000256" key="5">
    <source>
        <dbReference type="ARBA" id="ARBA00022490"/>
    </source>
</evidence>
<reference evidence="15 16" key="2">
    <citation type="submission" date="2019-01" db="EMBL/GenBank/DDBJ databases">
        <title>A chromosome length genome reference of the Java medaka (oryzias javanicus).</title>
        <authorList>
            <person name="Herpin A."/>
            <person name="Takehana Y."/>
            <person name="Naruse K."/>
            <person name="Ansai S."/>
            <person name="Kawaguchi M."/>
        </authorList>
    </citation>
    <scope>NUCLEOTIDE SEQUENCE [LARGE SCALE GENOMIC DNA]</scope>
    <source>
        <strain evidence="15">RS831</strain>
        <tissue evidence="15">Whole body</tissue>
    </source>
</reference>
<evidence type="ECO:0000313" key="16">
    <source>
        <dbReference type="Proteomes" id="UP000283210"/>
    </source>
</evidence>
<dbReference type="OrthoDB" id="8924144at2759"/>
<dbReference type="Pfam" id="PF15237">
    <property type="entry name" value="PTRF_SDPR"/>
    <property type="match status" value="1"/>
</dbReference>
<proteinExistence type="inferred from homology"/>
<keyword evidence="7" id="KW-0221">Differentiation</keyword>
<comment type="subcellular location">
    <subcellularLocation>
        <location evidence="1">Cytoplasm</location>
        <location evidence="1">Myofibril</location>
        <location evidence="1">Sarcomere</location>
    </subcellularLocation>
    <subcellularLocation>
        <location evidence="2">Membrane</location>
        <location evidence="2">Caveola</location>
    </subcellularLocation>
</comment>
<accession>A0A437CFE5</accession>
<evidence type="ECO:0000256" key="7">
    <source>
        <dbReference type="ARBA" id="ARBA00022782"/>
    </source>
</evidence>
<dbReference type="GO" id="GO:0005901">
    <property type="term" value="C:caveola"/>
    <property type="evidence" value="ECO:0007669"/>
    <property type="project" value="UniProtKB-SubCell"/>
</dbReference>
<evidence type="ECO:0000256" key="10">
    <source>
        <dbReference type="ARBA" id="ARBA00023136"/>
    </source>
</evidence>
<dbReference type="InterPro" id="IPR026752">
    <property type="entry name" value="Cavin_fam"/>
</dbReference>
<evidence type="ECO:0000256" key="9">
    <source>
        <dbReference type="ARBA" id="ARBA00023054"/>
    </source>
</evidence>
<feature type="region of interest" description="Disordered" evidence="14">
    <location>
        <begin position="256"/>
        <end position="353"/>
    </location>
</feature>
<evidence type="ECO:0000256" key="8">
    <source>
        <dbReference type="ARBA" id="ARBA00023015"/>
    </source>
</evidence>
<comment type="similarity">
    <text evidence="3">Belongs to the CAVIN family.</text>
</comment>
<evidence type="ECO:0000256" key="2">
    <source>
        <dbReference type="ARBA" id="ARBA00004345"/>
    </source>
</evidence>
<dbReference type="GO" id="GO:0030017">
    <property type="term" value="C:sarcomere"/>
    <property type="evidence" value="ECO:0007669"/>
    <property type="project" value="UniProtKB-SubCell"/>
</dbReference>
<name>A0A437CFE5_ORYJA</name>
<keyword evidence="5" id="KW-0963">Cytoplasm</keyword>
<evidence type="ECO:0000256" key="6">
    <source>
        <dbReference type="ARBA" id="ARBA00022541"/>
    </source>
</evidence>
<dbReference type="PANTHER" id="PTHR15240:SF4">
    <property type="entry name" value="CAVEOLAE-ASSOCIATED PROTEIN 4"/>
    <property type="match status" value="1"/>
</dbReference>
<dbReference type="EMBL" id="CM012453">
    <property type="protein sequence ID" value="RVE61288.1"/>
    <property type="molecule type" value="Genomic_DNA"/>
</dbReference>
<keyword evidence="11" id="KW-0010">Activator</keyword>
<dbReference type="AlphaFoldDB" id="A0A437CFE5"/>
<keyword evidence="8" id="KW-0805">Transcription regulation</keyword>
<sequence length="353" mass="39358">MAHVSSGPPSIMILKGRFETKPPMDLHRHRTAGVQEKLEIVGVEDEAGNPISALTILSLLERVAGIIDNVQSCQQRMEERQLELENNIKTIQGDVLKLAKDHSDTNGTVEKLLQKTRKVSANVKEVRARVEKQNVRVKKVETTQDELLTRNKFRVVIYQGETEIPSVAVTKTPKGPALEGLDIEPDTYDLPADLSSDEEYLSVEEADPSRAARIKKSMVKSSETLKAAFSKENMAKRKDNLGTKFHNLGEKVMPPERREKMHQAGERLKQSGERLKENIAKKAPTKETFRIKLKKERAVAEGQEGAEAEGDPKVKEEEPTGGVPYTEVALETKREGPVDEAGATRIQEGDLRK</sequence>
<evidence type="ECO:0000256" key="14">
    <source>
        <dbReference type="SAM" id="MobiDB-lite"/>
    </source>
</evidence>
<reference evidence="15 16" key="1">
    <citation type="submission" date="2018-11" db="EMBL/GenBank/DDBJ databases">
        <authorList>
            <person name="Lopez-Roques C."/>
            <person name="Donnadieu C."/>
            <person name="Bouchez O."/>
            <person name="Klopp C."/>
            <person name="Cabau C."/>
            <person name="Zahm M."/>
        </authorList>
    </citation>
    <scope>NUCLEOTIDE SEQUENCE [LARGE SCALE GENOMIC DNA]</scope>
    <source>
        <strain evidence="15">RS831</strain>
        <tissue evidence="15">Whole body</tissue>
    </source>
</reference>
<evidence type="ECO:0000256" key="4">
    <source>
        <dbReference type="ARBA" id="ARBA00022473"/>
    </source>
</evidence>
<keyword evidence="10" id="KW-0472">Membrane</keyword>
<keyword evidence="6" id="KW-0517">Myogenesis</keyword>
<dbReference type="GO" id="GO:0010468">
    <property type="term" value="P:regulation of gene expression"/>
    <property type="evidence" value="ECO:0007669"/>
    <property type="project" value="TreeGrafter"/>
</dbReference>
<gene>
    <name evidence="15" type="ORF">OJAV_G00169090</name>
</gene>
<evidence type="ECO:0000256" key="11">
    <source>
        <dbReference type="ARBA" id="ARBA00023159"/>
    </source>
</evidence>
<dbReference type="Proteomes" id="UP000283210">
    <property type="component" value="Chromosome 17"/>
</dbReference>
<keyword evidence="16" id="KW-1185">Reference proteome</keyword>
<evidence type="ECO:0000313" key="15">
    <source>
        <dbReference type="EMBL" id="RVE61288.1"/>
    </source>
</evidence>
<keyword evidence="9" id="KW-0175">Coiled coil</keyword>
<feature type="compositionally biased region" description="Basic and acidic residues" evidence="14">
    <location>
        <begin position="256"/>
        <end position="290"/>
    </location>
</feature>
<protein>
    <recommendedName>
        <fullName evidence="13">Muscle-restricted coiled-coil protein</fullName>
    </recommendedName>
</protein>
<dbReference type="PANTHER" id="PTHR15240">
    <property type="entry name" value="CAVIN"/>
    <property type="match status" value="1"/>
</dbReference>